<organism evidence="7 8">
    <name type="scientific">Aquamicrobium terrae</name>
    <dbReference type="NCBI Taxonomy" id="1324945"/>
    <lineage>
        <taxon>Bacteria</taxon>
        <taxon>Pseudomonadati</taxon>
        <taxon>Pseudomonadota</taxon>
        <taxon>Alphaproteobacteria</taxon>
        <taxon>Hyphomicrobiales</taxon>
        <taxon>Phyllobacteriaceae</taxon>
        <taxon>Aquamicrobium</taxon>
    </lineage>
</organism>
<keyword evidence="5 6" id="KW-0472">Membrane</keyword>
<evidence type="ECO:0000256" key="5">
    <source>
        <dbReference type="ARBA" id="ARBA00023136"/>
    </source>
</evidence>
<dbReference type="PANTHER" id="PTHR30086:SF20">
    <property type="entry name" value="ARGININE EXPORTER PROTEIN ARGO-RELATED"/>
    <property type="match status" value="1"/>
</dbReference>
<evidence type="ECO:0000256" key="6">
    <source>
        <dbReference type="SAM" id="Phobius"/>
    </source>
</evidence>
<accession>A0ABV2N7R9</accession>
<comment type="subcellular location">
    <subcellularLocation>
        <location evidence="1">Cell membrane</location>
        <topology evidence="1">Multi-pass membrane protein</topology>
    </subcellularLocation>
</comment>
<evidence type="ECO:0000256" key="3">
    <source>
        <dbReference type="ARBA" id="ARBA00022692"/>
    </source>
</evidence>
<proteinExistence type="predicted"/>
<name>A0ABV2N7R9_9HYPH</name>
<dbReference type="Pfam" id="PF01810">
    <property type="entry name" value="LysE"/>
    <property type="match status" value="1"/>
</dbReference>
<dbReference type="InterPro" id="IPR001123">
    <property type="entry name" value="LeuE-type"/>
</dbReference>
<sequence>MEIVIPSAANLGLFVVAAVVLLVVPGPAVLYIVARSMAQGRKAGLMSDIGIHSATLVHVMAAALGLSALLASSAVAFSVVKYAGAAYLIWIGLKKIFGRDEEDADIGAGMKARSYGRLFRDGFVVNLLNPKTALFFLAFLPQFIEVERGHVAMQIAFLGLVFTLLGFISDGCYALAAGALGERLRQSRAYLRFERYVSGVLFIGLGVSAAFAGNNRK</sequence>
<keyword evidence="8" id="KW-1185">Reference proteome</keyword>
<keyword evidence="3 6" id="KW-0812">Transmembrane</keyword>
<protein>
    <submittedName>
        <fullName evidence="7">Threonine/homoserine/homoserine lactone efflux protein</fullName>
    </submittedName>
</protein>
<dbReference type="EMBL" id="JBEPML010000031">
    <property type="protein sequence ID" value="MET3794841.1"/>
    <property type="molecule type" value="Genomic_DNA"/>
</dbReference>
<dbReference type="PIRSF" id="PIRSF006324">
    <property type="entry name" value="LeuE"/>
    <property type="match status" value="1"/>
</dbReference>
<evidence type="ECO:0000313" key="7">
    <source>
        <dbReference type="EMBL" id="MET3794841.1"/>
    </source>
</evidence>
<evidence type="ECO:0000256" key="4">
    <source>
        <dbReference type="ARBA" id="ARBA00022989"/>
    </source>
</evidence>
<evidence type="ECO:0000313" key="8">
    <source>
        <dbReference type="Proteomes" id="UP001549076"/>
    </source>
</evidence>
<keyword evidence="4 6" id="KW-1133">Transmembrane helix</keyword>
<feature type="transmembrane region" description="Helical" evidence="6">
    <location>
        <begin position="156"/>
        <end position="181"/>
    </location>
</feature>
<feature type="transmembrane region" description="Helical" evidence="6">
    <location>
        <begin position="45"/>
        <end position="64"/>
    </location>
</feature>
<dbReference type="Proteomes" id="UP001549076">
    <property type="component" value="Unassembled WGS sequence"/>
</dbReference>
<keyword evidence="2" id="KW-1003">Cell membrane</keyword>
<dbReference type="PANTHER" id="PTHR30086">
    <property type="entry name" value="ARGININE EXPORTER PROTEIN ARGO"/>
    <property type="match status" value="1"/>
</dbReference>
<evidence type="ECO:0000256" key="1">
    <source>
        <dbReference type="ARBA" id="ARBA00004651"/>
    </source>
</evidence>
<feature type="transmembrane region" description="Helical" evidence="6">
    <location>
        <begin position="123"/>
        <end position="144"/>
    </location>
</feature>
<gene>
    <name evidence="7" type="ORF">ABID37_005081</name>
</gene>
<comment type="caution">
    <text evidence="7">The sequence shown here is derived from an EMBL/GenBank/DDBJ whole genome shotgun (WGS) entry which is preliminary data.</text>
</comment>
<reference evidence="7 8" key="1">
    <citation type="submission" date="2024-06" db="EMBL/GenBank/DDBJ databases">
        <title>Genomic Encyclopedia of Type Strains, Phase IV (KMG-IV): sequencing the most valuable type-strain genomes for metagenomic binning, comparative biology and taxonomic classification.</title>
        <authorList>
            <person name="Goeker M."/>
        </authorList>
    </citation>
    <scope>NUCLEOTIDE SEQUENCE [LARGE SCALE GENOMIC DNA]</scope>
    <source>
        <strain evidence="7 8">DSM 27865</strain>
    </source>
</reference>
<dbReference type="RefSeq" id="WP_354199747.1">
    <property type="nucleotide sequence ID" value="NZ_JBEPML010000031.1"/>
</dbReference>
<feature type="transmembrane region" description="Helical" evidence="6">
    <location>
        <begin position="12"/>
        <end position="33"/>
    </location>
</feature>
<evidence type="ECO:0000256" key="2">
    <source>
        <dbReference type="ARBA" id="ARBA00022475"/>
    </source>
</evidence>
<feature type="transmembrane region" description="Helical" evidence="6">
    <location>
        <begin position="193"/>
        <end position="212"/>
    </location>
</feature>